<organism evidence="3 4">
    <name type="scientific">Dreissena polymorpha</name>
    <name type="common">Zebra mussel</name>
    <name type="synonym">Mytilus polymorpha</name>
    <dbReference type="NCBI Taxonomy" id="45954"/>
    <lineage>
        <taxon>Eukaryota</taxon>
        <taxon>Metazoa</taxon>
        <taxon>Spiralia</taxon>
        <taxon>Lophotrochozoa</taxon>
        <taxon>Mollusca</taxon>
        <taxon>Bivalvia</taxon>
        <taxon>Autobranchia</taxon>
        <taxon>Heteroconchia</taxon>
        <taxon>Euheterodonta</taxon>
        <taxon>Imparidentia</taxon>
        <taxon>Neoheterodontei</taxon>
        <taxon>Myida</taxon>
        <taxon>Dreissenoidea</taxon>
        <taxon>Dreissenidae</taxon>
        <taxon>Dreissena</taxon>
    </lineage>
</organism>
<keyword evidence="4" id="KW-1185">Reference proteome</keyword>
<feature type="chain" id="PRO_5039511646" evidence="2">
    <location>
        <begin position="29"/>
        <end position="493"/>
    </location>
</feature>
<evidence type="ECO:0000256" key="1">
    <source>
        <dbReference type="SAM" id="MobiDB-lite"/>
    </source>
</evidence>
<feature type="region of interest" description="Disordered" evidence="1">
    <location>
        <begin position="469"/>
        <end position="493"/>
    </location>
</feature>
<dbReference type="Proteomes" id="UP000828390">
    <property type="component" value="Unassembled WGS sequence"/>
</dbReference>
<accession>A0A9D4RFL7</accession>
<reference evidence="3" key="1">
    <citation type="journal article" date="2019" name="bioRxiv">
        <title>The Genome of the Zebra Mussel, Dreissena polymorpha: A Resource for Invasive Species Research.</title>
        <authorList>
            <person name="McCartney M.A."/>
            <person name="Auch B."/>
            <person name="Kono T."/>
            <person name="Mallez S."/>
            <person name="Zhang Y."/>
            <person name="Obille A."/>
            <person name="Becker A."/>
            <person name="Abrahante J.E."/>
            <person name="Garbe J."/>
            <person name="Badalamenti J.P."/>
            <person name="Herman A."/>
            <person name="Mangelson H."/>
            <person name="Liachko I."/>
            <person name="Sullivan S."/>
            <person name="Sone E.D."/>
            <person name="Koren S."/>
            <person name="Silverstein K.A.T."/>
            <person name="Beckman K.B."/>
            <person name="Gohl D.M."/>
        </authorList>
    </citation>
    <scope>NUCLEOTIDE SEQUENCE</scope>
    <source>
        <strain evidence="3">Duluth1</strain>
        <tissue evidence="3">Whole animal</tissue>
    </source>
</reference>
<proteinExistence type="predicted"/>
<keyword evidence="2" id="KW-0732">Signal</keyword>
<protein>
    <submittedName>
        <fullName evidence="3">Uncharacterized protein</fullName>
    </submittedName>
</protein>
<name>A0A9D4RFL7_DREPO</name>
<dbReference type="OrthoDB" id="6288411at2759"/>
<feature type="signal peptide" evidence="2">
    <location>
        <begin position="1"/>
        <end position="28"/>
    </location>
</feature>
<reference evidence="3" key="2">
    <citation type="submission" date="2020-11" db="EMBL/GenBank/DDBJ databases">
        <authorList>
            <person name="McCartney M.A."/>
            <person name="Auch B."/>
            <person name="Kono T."/>
            <person name="Mallez S."/>
            <person name="Becker A."/>
            <person name="Gohl D.M."/>
            <person name="Silverstein K.A.T."/>
            <person name="Koren S."/>
            <person name="Bechman K.B."/>
            <person name="Herman A."/>
            <person name="Abrahante J.E."/>
            <person name="Garbe J."/>
        </authorList>
    </citation>
    <scope>NUCLEOTIDE SEQUENCE</scope>
    <source>
        <strain evidence="3">Duluth1</strain>
        <tissue evidence="3">Whole animal</tissue>
    </source>
</reference>
<evidence type="ECO:0000313" key="3">
    <source>
        <dbReference type="EMBL" id="KAH3866701.1"/>
    </source>
</evidence>
<dbReference type="EMBL" id="JAIWYP010000002">
    <property type="protein sequence ID" value="KAH3866701.1"/>
    <property type="molecule type" value="Genomic_DNA"/>
</dbReference>
<dbReference type="AlphaFoldDB" id="A0A9D4RFL7"/>
<sequence>MDELVTDKGQHNWIKAVLALLCAKLVLLPFMKKQCEIQYSNSKTCVNKFCKLSTYSCNTCVIETLKPYHETNSCPLRARYRRGIKHCNCMTKKTIACPMDSSCSVLYDLILKDHNELEPKWTNSECKKWYLNGWEQLKCFIQIPGYKDRINIEDADITAYVQICVNNIKIRQHLGADLDILEKVRQDRNDIFHSGTCSLPDESLKRVVANVKDMLKMRTLNTFQSEIKSQFDVLQKLEQFQIEVNVGHEIQAHKEALRYINETMQYIKECTHTNNVNTDQLRVQVSQLALQEDQHMRFIKECFSKIKRNMDTMKLSYERSASVLMEHLKDVSNITQAVSSKPEAYESLLKELVECKQGICGLEVVTRDIHDTVKSNEKTTSETNACVKRMLLEMEELKTSLQVNDIQVKQMANVQNAGGKCGYTVKIPAAPLHGSLRSPRIPDASLQYRNGKKTRFREYDVNRKNRVIAEKKSMDQKSMTRVEKEKQHKPYQL</sequence>
<gene>
    <name evidence="3" type="ORF">DPMN_029800</name>
</gene>
<evidence type="ECO:0000313" key="4">
    <source>
        <dbReference type="Proteomes" id="UP000828390"/>
    </source>
</evidence>
<evidence type="ECO:0000256" key="2">
    <source>
        <dbReference type="SAM" id="SignalP"/>
    </source>
</evidence>
<comment type="caution">
    <text evidence="3">The sequence shown here is derived from an EMBL/GenBank/DDBJ whole genome shotgun (WGS) entry which is preliminary data.</text>
</comment>